<dbReference type="PANTHER" id="PTHR12224:SF0">
    <property type="entry name" value="BETA-1,4-MANNOSYL-GLYCOPROTEIN 4-BETA-N-ACETYLGLUCOSAMINYLTRANSFERASE"/>
    <property type="match status" value="1"/>
</dbReference>
<feature type="domain" description="Fringe-like glycosyltransferase" evidence="8">
    <location>
        <begin position="113"/>
        <end position="219"/>
    </location>
</feature>
<dbReference type="InterPro" id="IPR006813">
    <property type="entry name" value="Glyco_trans_17"/>
</dbReference>
<keyword evidence="6" id="KW-1133">Transmembrane helix</keyword>
<keyword evidence="7" id="KW-0472">Membrane</keyword>
<sequence>MKTSFETKELYEKIKEDKTHYSLIILVIASHGETYDLFSECWREYMNIFPDVKSYFIYADNSIESDVMIHENRIVFKNNDHVKSRIFQKTIAAFSFCQKYYQFDHLLRTNLSSFIHIPRLTKFLKDKPKENYVGAHFHQLPDHISQRNKQNMVNAYFSKELNGRFIYLHGAAMIFSKDIVIKVLLEMRTNYAKIEPILELPDDVVLSMVLYNFLTLPLEVDGDLSKTQFYHPREFQNLIAHKLDCKRLVDTNYYTDEEIFHIRNKIASEALDNSVDARSCDIMNYIYQIRHFYKKPKFMDYIDSAPQKKIVDAFMFYNELDMLKYRLTILAPHVDHFVLVESTRTFAGEPKPLFYKENKDKEVFKEFASKIIHVVVDDFTVGPDCHWENEKYQRNCLHRGIEQLDLQDSDYIMISDVDEIPDPKTLIALKQEEMHVQYANLKQDFYYYNLTAKMNEIWIRAKVITYEEYNNQGCSPDAIRLKTPPTMIEKGGWHLSYFGNTKMIQNKIRQFSHQEFNTEEITNADHLQQCIDNYTDILKRDGVKLIKIPIDSNFYLPPQHRMIHT</sequence>
<dbReference type="Pfam" id="PF02434">
    <property type="entry name" value="Fringe"/>
    <property type="match status" value="1"/>
</dbReference>
<dbReference type="Pfam" id="PF04724">
    <property type="entry name" value="Glyco_transf_17"/>
    <property type="match status" value="1"/>
</dbReference>
<organism evidence="9">
    <name type="scientific">viral metagenome</name>
    <dbReference type="NCBI Taxonomy" id="1070528"/>
    <lineage>
        <taxon>unclassified sequences</taxon>
        <taxon>metagenomes</taxon>
        <taxon>organismal metagenomes</taxon>
    </lineage>
</organism>
<dbReference type="GO" id="GO:0006044">
    <property type="term" value="P:N-acetylglucosamine metabolic process"/>
    <property type="evidence" value="ECO:0007669"/>
    <property type="project" value="TreeGrafter"/>
</dbReference>
<comment type="subcellular location">
    <subcellularLocation>
        <location evidence="1">Membrane</location>
        <topology evidence="1">Single-pass type II membrane protein</topology>
    </subcellularLocation>
</comment>
<keyword evidence="3" id="KW-0808">Transferase</keyword>
<name>A0A6C0I2Y0_9ZZZZ</name>
<dbReference type="Gene3D" id="3.90.550.50">
    <property type="match status" value="1"/>
</dbReference>
<proteinExistence type="predicted"/>
<dbReference type="InterPro" id="IPR003378">
    <property type="entry name" value="Fringe-like_glycosylTrfase"/>
</dbReference>
<evidence type="ECO:0000256" key="1">
    <source>
        <dbReference type="ARBA" id="ARBA00004606"/>
    </source>
</evidence>
<evidence type="ECO:0000256" key="3">
    <source>
        <dbReference type="ARBA" id="ARBA00022679"/>
    </source>
</evidence>
<evidence type="ECO:0000256" key="4">
    <source>
        <dbReference type="ARBA" id="ARBA00022692"/>
    </source>
</evidence>
<dbReference type="EMBL" id="MN740085">
    <property type="protein sequence ID" value="QHT87244.1"/>
    <property type="molecule type" value="Genomic_DNA"/>
</dbReference>
<evidence type="ECO:0000256" key="7">
    <source>
        <dbReference type="ARBA" id="ARBA00023136"/>
    </source>
</evidence>
<evidence type="ECO:0000259" key="8">
    <source>
        <dbReference type="Pfam" id="PF02434"/>
    </source>
</evidence>
<evidence type="ECO:0000256" key="2">
    <source>
        <dbReference type="ARBA" id="ARBA00022676"/>
    </source>
</evidence>
<dbReference type="PANTHER" id="PTHR12224">
    <property type="entry name" value="BETA-1,4-MANNOSYL-GLYCOPROTEIN BETA-1,4-N-ACETYLGLUCOSAMINYL-TRANSFERASE"/>
    <property type="match status" value="1"/>
</dbReference>
<dbReference type="GO" id="GO:0003830">
    <property type="term" value="F:beta-1,4-mannosylglycoprotein 4-beta-N-acetylglucosaminyltransferase activity"/>
    <property type="evidence" value="ECO:0007669"/>
    <property type="project" value="InterPro"/>
</dbReference>
<evidence type="ECO:0000313" key="9">
    <source>
        <dbReference type="EMBL" id="QHT87244.1"/>
    </source>
</evidence>
<reference evidence="9" key="1">
    <citation type="journal article" date="2020" name="Nature">
        <title>Giant virus diversity and host interactions through global metagenomics.</title>
        <authorList>
            <person name="Schulz F."/>
            <person name="Roux S."/>
            <person name="Paez-Espino D."/>
            <person name="Jungbluth S."/>
            <person name="Walsh D.A."/>
            <person name="Denef V.J."/>
            <person name="McMahon K.D."/>
            <person name="Konstantinidis K.T."/>
            <person name="Eloe-Fadrosh E.A."/>
            <person name="Kyrpides N.C."/>
            <person name="Woyke T."/>
        </authorList>
    </citation>
    <scope>NUCLEOTIDE SEQUENCE</scope>
    <source>
        <strain evidence="9">GVMAG-M-3300023184-190</strain>
    </source>
</reference>
<evidence type="ECO:0000256" key="5">
    <source>
        <dbReference type="ARBA" id="ARBA00022968"/>
    </source>
</evidence>
<dbReference type="AlphaFoldDB" id="A0A6C0I2Y0"/>
<keyword evidence="5" id="KW-0735">Signal-anchor</keyword>
<evidence type="ECO:0000256" key="6">
    <source>
        <dbReference type="ARBA" id="ARBA00022989"/>
    </source>
</evidence>
<protein>
    <recommendedName>
        <fullName evidence="8">Fringe-like glycosyltransferase domain-containing protein</fullName>
    </recommendedName>
</protein>
<keyword evidence="4" id="KW-0812">Transmembrane</keyword>
<keyword evidence="2" id="KW-0328">Glycosyltransferase</keyword>
<accession>A0A6C0I2Y0</accession>
<dbReference type="GO" id="GO:0016020">
    <property type="term" value="C:membrane"/>
    <property type="evidence" value="ECO:0007669"/>
    <property type="project" value="UniProtKB-SubCell"/>
</dbReference>